<evidence type="ECO:0000259" key="3">
    <source>
        <dbReference type="Pfam" id="PF02581"/>
    </source>
</evidence>
<dbReference type="SUPFAM" id="SSF51391">
    <property type="entry name" value="Thiamin phosphate synthase"/>
    <property type="match status" value="1"/>
</dbReference>
<organism evidence="4 5">
    <name type="scientific">Anaerotruncus colihominis</name>
    <dbReference type="NCBI Taxonomy" id="169435"/>
    <lineage>
        <taxon>Bacteria</taxon>
        <taxon>Bacillati</taxon>
        <taxon>Bacillota</taxon>
        <taxon>Clostridia</taxon>
        <taxon>Eubacteriales</taxon>
        <taxon>Oscillospiraceae</taxon>
        <taxon>Anaerotruncus</taxon>
    </lineage>
</organism>
<keyword evidence="5" id="KW-1185">Reference proteome</keyword>
<comment type="caution">
    <text evidence="4">The sequence shown here is derived from an EMBL/GenBank/DDBJ whole genome shotgun (WGS) entry which is preliminary data.</text>
</comment>
<evidence type="ECO:0000256" key="2">
    <source>
        <dbReference type="ARBA" id="ARBA00022977"/>
    </source>
</evidence>
<evidence type="ECO:0000313" key="5">
    <source>
        <dbReference type="Proteomes" id="UP000446866"/>
    </source>
</evidence>
<dbReference type="InterPro" id="IPR013785">
    <property type="entry name" value="Aldolase_TIM"/>
</dbReference>
<dbReference type="InterPro" id="IPR036206">
    <property type="entry name" value="ThiamineP_synth_sf"/>
</dbReference>
<gene>
    <name evidence="4" type="ORF">D0435_02940</name>
</gene>
<evidence type="ECO:0000256" key="1">
    <source>
        <dbReference type="ARBA" id="ARBA00004948"/>
    </source>
</evidence>
<dbReference type="Gene3D" id="3.20.20.70">
    <property type="entry name" value="Aldolase class I"/>
    <property type="match status" value="1"/>
</dbReference>
<dbReference type="InterPro" id="IPR022998">
    <property type="entry name" value="ThiamineP_synth_TenI"/>
</dbReference>
<protein>
    <submittedName>
        <fullName evidence="4">Thiamine phosphate synthase</fullName>
    </submittedName>
</protein>
<dbReference type="CDD" id="cd00564">
    <property type="entry name" value="TMP_TenI"/>
    <property type="match status" value="1"/>
</dbReference>
<reference evidence="4 5" key="1">
    <citation type="submission" date="2018-08" db="EMBL/GenBank/DDBJ databases">
        <title>Murine metabolic-syndrome-specific gut microbial biobank.</title>
        <authorList>
            <person name="Liu C."/>
        </authorList>
    </citation>
    <scope>NUCLEOTIDE SEQUENCE [LARGE SCALE GENOMIC DNA]</scope>
    <source>
        <strain evidence="4 5">28</strain>
    </source>
</reference>
<name>A0A845QFX4_9FIRM</name>
<evidence type="ECO:0000313" key="4">
    <source>
        <dbReference type="EMBL" id="NBH60629.1"/>
    </source>
</evidence>
<dbReference type="GO" id="GO:0005737">
    <property type="term" value="C:cytoplasm"/>
    <property type="evidence" value="ECO:0007669"/>
    <property type="project" value="TreeGrafter"/>
</dbReference>
<proteinExistence type="predicted"/>
<keyword evidence="2" id="KW-0784">Thiamine biosynthesis</keyword>
<dbReference type="EMBL" id="QXWK01000004">
    <property type="protein sequence ID" value="NBH60629.1"/>
    <property type="molecule type" value="Genomic_DNA"/>
</dbReference>
<accession>A0A845QFX4</accession>
<dbReference type="PANTHER" id="PTHR20857">
    <property type="entry name" value="THIAMINE-PHOSPHATE PYROPHOSPHORYLASE"/>
    <property type="match status" value="1"/>
</dbReference>
<dbReference type="RefSeq" id="WP_160200929.1">
    <property type="nucleotide sequence ID" value="NZ_QXWK01000004.1"/>
</dbReference>
<feature type="domain" description="Thiamine phosphate synthase/TenI" evidence="3">
    <location>
        <begin position="6"/>
        <end position="178"/>
    </location>
</feature>
<dbReference type="PANTHER" id="PTHR20857:SF15">
    <property type="entry name" value="THIAMINE-PHOSPHATE SYNTHASE"/>
    <property type="match status" value="1"/>
</dbReference>
<dbReference type="AlphaFoldDB" id="A0A845QFX4"/>
<dbReference type="Proteomes" id="UP000446866">
    <property type="component" value="Unassembled WGS sequence"/>
</dbReference>
<sequence length="183" mass="19645">MCKKIVITNRHLVHGDFLTQISKVLETKPAALILREKDLPDAEYMQLAQKVLPLCREHGVPCFFNNRVALAEKLHPDGQQLSFAAFCEKEVGTAGIFGVSVHSLQEAKTAEALGASFVIFGHIFETDCKPGLPPRGLAALKEICASVSIPVYAIGGVNGENSPLCVEAGAAGVCMMSGFMEME</sequence>
<dbReference type="GO" id="GO:0004789">
    <property type="term" value="F:thiamine-phosphate diphosphorylase activity"/>
    <property type="evidence" value="ECO:0007669"/>
    <property type="project" value="TreeGrafter"/>
</dbReference>
<comment type="pathway">
    <text evidence="1">Cofactor biosynthesis; thiamine diphosphate biosynthesis.</text>
</comment>
<dbReference type="GO" id="GO:0009228">
    <property type="term" value="P:thiamine biosynthetic process"/>
    <property type="evidence" value="ECO:0007669"/>
    <property type="project" value="UniProtKB-KW"/>
</dbReference>
<dbReference type="Pfam" id="PF02581">
    <property type="entry name" value="TMP-TENI"/>
    <property type="match status" value="1"/>
</dbReference>